<protein>
    <submittedName>
        <fullName evidence="4">Craniofacial development protein 2</fullName>
    </submittedName>
</protein>
<name>A0A8D8QD59_9HEMI</name>
<dbReference type="PANTHER" id="PTHR23227">
    <property type="entry name" value="BUCENTAUR RELATED"/>
    <property type="match status" value="1"/>
</dbReference>
<dbReference type="InterPro" id="IPR027124">
    <property type="entry name" value="Swc5/CFDP1/2"/>
</dbReference>
<reference evidence="4" key="1">
    <citation type="submission" date="2021-05" db="EMBL/GenBank/DDBJ databases">
        <authorList>
            <person name="Alioto T."/>
            <person name="Alioto T."/>
            <person name="Gomez Garrido J."/>
        </authorList>
    </citation>
    <scope>NUCLEOTIDE SEQUENCE</scope>
</reference>
<evidence type="ECO:0000259" key="3">
    <source>
        <dbReference type="Pfam" id="PF14529"/>
    </source>
</evidence>
<feature type="compositionally biased region" description="Low complexity" evidence="2">
    <location>
        <begin position="8"/>
        <end position="18"/>
    </location>
</feature>
<dbReference type="InterPro" id="IPR005135">
    <property type="entry name" value="Endo/exonuclease/phosphatase"/>
</dbReference>
<dbReference type="AlphaFoldDB" id="A0A8D8QD59"/>
<dbReference type="Gene3D" id="3.60.10.10">
    <property type="entry name" value="Endonuclease/exonuclease/phosphatase"/>
    <property type="match status" value="1"/>
</dbReference>
<sequence>MAMLAVKSTTSGVSPSLGSPGGTATSVEVNKMKWQEKISIMTWNVKTMNQEGKLQNAIKEMKRMNIDILGVSEMRWLDSGDIHIEDHRVLYSGRTDGKHEYGVGMILSKKIGRCVKSFTPISPRVMLVQLKGSPIDINIIQIYAPTADKDDAEMHELYSSIEAILKTLNKHEITIVMGDYNAKVGEGRTSEAIGPHGLGERNARGDDLENFAINNNLVVMNTWFKQPPRRLYTWKSPMDKPGKIVRNQIDFILVNKRFRNSCITVRTYPGADINSDHVPVVGVFKIRLKKLRKRTRQRYDLRKLKEPNIKQEVKLDLNNKIRIEDKSNNIEQEIAKLKKSVQELKDKYLKPDKRKRKPWMTEEILEIMEERRLNKGKAEEYRRIQKNIRRKIREAKDKEHKEKCDEIEFHQSRFDSFNVHRKVREVTGKYRKNGSGKLMDEDGNLIMSTEEKKKIWKIYLEKLFHDERGDVIPNRDEIMGDDILEKEVQLAIDQIKHGKAAGPDEVEADFLKLLDEYR</sequence>
<dbReference type="EMBL" id="HBUF01071308">
    <property type="protein sequence ID" value="CAG6629622.1"/>
    <property type="molecule type" value="Transcribed_RNA"/>
</dbReference>
<dbReference type="SUPFAM" id="SSF56219">
    <property type="entry name" value="DNase I-like"/>
    <property type="match status" value="1"/>
</dbReference>
<feature type="coiled-coil region" evidence="1">
    <location>
        <begin position="320"/>
        <end position="347"/>
    </location>
</feature>
<dbReference type="InterPro" id="IPR036691">
    <property type="entry name" value="Endo/exonu/phosph_ase_sf"/>
</dbReference>
<feature type="domain" description="Endonuclease/exonuclease/phosphatase" evidence="3">
    <location>
        <begin position="137"/>
        <end position="280"/>
    </location>
</feature>
<dbReference type="CDD" id="cd09076">
    <property type="entry name" value="L1-EN"/>
    <property type="match status" value="1"/>
</dbReference>
<dbReference type="PANTHER" id="PTHR23227:SF67">
    <property type="entry name" value="CRANIOFACIAL DEVELOPMENT PROTEIN 2-LIKE"/>
    <property type="match status" value="1"/>
</dbReference>
<keyword evidence="1" id="KW-0175">Coiled coil</keyword>
<accession>A0A8D8QD59</accession>
<organism evidence="4">
    <name type="scientific">Cacopsylla melanoneura</name>
    <dbReference type="NCBI Taxonomy" id="428564"/>
    <lineage>
        <taxon>Eukaryota</taxon>
        <taxon>Metazoa</taxon>
        <taxon>Ecdysozoa</taxon>
        <taxon>Arthropoda</taxon>
        <taxon>Hexapoda</taxon>
        <taxon>Insecta</taxon>
        <taxon>Pterygota</taxon>
        <taxon>Neoptera</taxon>
        <taxon>Paraneoptera</taxon>
        <taxon>Hemiptera</taxon>
        <taxon>Sternorrhyncha</taxon>
        <taxon>Psylloidea</taxon>
        <taxon>Psyllidae</taxon>
        <taxon>Psyllinae</taxon>
        <taxon>Cacopsylla</taxon>
    </lineage>
</organism>
<evidence type="ECO:0000313" key="4">
    <source>
        <dbReference type="EMBL" id="CAG6629619.1"/>
    </source>
</evidence>
<feature type="region of interest" description="Disordered" evidence="2">
    <location>
        <begin position="1"/>
        <end position="24"/>
    </location>
</feature>
<dbReference type="GO" id="GO:0003824">
    <property type="term" value="F:catalytic activity"/>
    <property type="evidence" value="ECO:0007669"/>
    <property type="project" value="InterPro"/>
</dbReference>
<evidence type="ECO:0000256" key="2">
    <source>
        <dbReference type="SAM" id="MobiDB-lite"/>
    </source>
</evidence>
<evidence type="ECO:0000256" key="1">
    <source>
        <dbReference type="SAM" id="Coils"/>
    </source>
</evidence>
<dbReference type="Pfam" id="PF14529">
    <property type="entry name" value="Exo_endo_phos_2"/>
    <property type="match status" value="1"/>
</dbReference>
<dbReference type="EMBL" id="HBUF01071306">
    <property type="protein sequence ID" value="CAG6629619.1"/>
    <property type="molecule type" value="Transcribed_RNA"/>
</dbReference>
<proteinExistence type="predicted"/>